<dbReference type="EMBL" id="JASXSV010000015">
    <property type="protein sequence ID" value="MDP0589504.1"/>
    <property type="molecule type" value="Genomic_DNA"/>
</dbReference>
<reference evidence="2 3" key="1">
    <citation type="journal article" date="2023" name="bioRxiv">
        <title>An intranuclear bacterial parasite of deep-sea mussels expresses apoptosis inhibitors acquired from its host.</title>
        <authorList>
            <person name="Gonzalez Porras M.A."/>
            <person name="Assie A."/>
            <person name="Tietjen M."/>
            <person name="Violette M."/>
            <person name="Kleiner M."/>
            <person name="Gruber-Vodicka H."/>
            <person name="Dubilier N."/>
            <person name="Leisch N."/>
        </authorList>
    </citation>
    <scope>NUCLEOTIDE SEQUENCE [LARGE SCALE GENOMIC DNA]</scope>
    <source>
        <strain evidence="2">IAP13</strain>
    </source>
</reference>
<feature type="transmembrane region" description="Helical" evidence="1">
    <location>
        <begin position="209"/>
        <end position="229"/>
    </location>
</feature>
<keyword evidence="1" id="KW-0472">Membrane</keyword>
<feature type="transmembrane region" description="Helical" evidence="1">
    <location>
        <begin position="153"/>
        <end position="173"/>
    </location>
</feature>
<evidence type="ECO:0000313" key="3">
    <source>
        <dbReference type="Proteomes" id="UP001178148"/>
    </source>
</evidence>
<feature type="transmembrane region" description="Helical" evidence="1">
    <location>
        <begin position="76"/>
        <end position="109"/>
    </location>
</feature>
<evidence type="ECO:0000256" key="1">
    <source>
        <dbReference type="SAM" id="Phobius"/>
    </source>
</evidence>
<sequence>MNTANYTMKEVLVLMLFLSVFYVLTQSECQASKDIEGLSSRGTCDQVEDELETVKFIMPSRMTERAKERFLKWGGYVYQLCVTAGYVAATIQIVGTLPGLTAVLGATLLANGTYKTLEAILADHPNNKIYISTLADGAAHLILGVYVITSYGILYQISASTLLASVCLDTMYTPVAMNPIDKFKSLLSLTLGSTLTVSAFTSGAVSMSFLIAGVVSAAATTPGALYSYFSRKMNDFVARKRAGNVLATQNLSIGGVYAATPM</sequence>
<protein>
    <submittedName>
        <fullName evidence="2">Uncharacterized protein</fullName>
    </submittedName>
</protein>
<comment type="caution">
    <text evidence="2">The sequence shown here is derived from an EMBL/GenBank/DDBJ whole genome shotgun (WGS) entry which is preliminary data.</text>
</comment>
<dbReference type="Proteomes" id="UP001178148">
    <property type="component" value="Unassembled WGS sequence"/>
</dbReference>
<evidence type="ECO:0000313" key="2">
    <source>
        <dbReference type="EMBL" id="MDP0589504.1"/>
    </source>
</evidence>
<keyword evidence="1" id="KW-1133">Transmembrane helix</keyword>
<feature type="transmembrane region" description="Helical" evidence="1">
    <location>
        <begin position="185"/>
        <end position="203"/>
    </location>
</feature>
<gene>
    <name evidence="2" type="ORF">QS748_10080</name>
</gene>
<organism evidence="2 3">
    <name type="scientific">Candidatus Endonucleibacter bathymodioli</name>
    <dbReference type="NCBI Taxonomy" id="539814"/>
    <lineage>
        <taxon>Bacteria</taxon>
        <taxon>Pseudomonadati</taxon>
        <taxon>Pseudomonadota</taxon>
        <taxon>Gammaproteobacteria</taxon>
        <taxon>Oceanospirillales</taxon>
        <taxon>Endozoicomonadaceae</taxon>
        <taxon>Candidatus Endonucleibacter</taxon>
    </lineage>
</organism>
<accession>A0AA90NRZ9</accession>
<dbReference type="AlphaFoldDB" id="A0AA90NRZ9"/>
<proteinExistence type="predicted"/>
<keyword evidence="1" id="KW-0812">Transmembrane</keyword>
<keyword evidence="3" id="KW-1185">Reference proteome</keyword>
<name>A0AA90NRZ9_9GAMM</name>